<evidence type="ECO:0000313" key="2">
    <source>
        <dbReference type="Proteomes" id="UP000265520"/>
    </source>
</evidence>
<comment type="caution">
    <text evidence="1">The sequence shown here is derived from an EMBL/GenBank/DDBJ whole genome shotgun (WGS) entry which is preliminary data.</text>
</comment>
<dbReference type="AlphaFoldDB" id="A0A392PAN7"/>
<proteinExistence type="predicted"/>
<dbReference type="Proteomes" id="UP000265520">
    <property type="component" value="Unassembled WGS sequence"/>
</dbReference>
<sequence>MNFHFALPSPISNFFAQFNFGSSLSTRLDRRETPISHVWKVVLLGFNNKDVLVELSRGNNTAGYRTLYLSHAKRALYHLSYIPMLINFST</sequence>
<reference evidence="1 2" key="1">
    <citation type="journal article" date="2018" name="Front. Plant Sci.">
        <title>Red Clover (Trifolium pratense) and Zigzag Clover (T. medium) - A Picture of Genomic Similarities and Differences.</title>
        <authorList>
            <person name="Dluhosova J."/>
            <person name="Istvanek J."/>
            <person name="Nedelnik J."/>
            <person name="Repkova J."/>
        </authorList>
    </citation>
    <scope>NUCLEOTIDE SEQUENCE [LARGE SCALE GENOMIC DNA]</scope>
    <source>
        <strain evidence="2">cv. 10/8</strain>
        <tissue evidence="1">Leaf</tissue>
    </source>
</reference>
<keyword evidence="1" id="KW-0346">Stress response</keyword>
<organism evidence="1 2">
    <name type="scientific">Trifolium medium</name>
    <dbReference type="NCBI Taxonomy" id="97028"/>
    <lineage>
        <taxon>Eukaryota</taxon>
        <taxon>Viridiplantae</taxon>
        <taxon>Streptophyta</taxon>
        <taxon>Embryophyta</taxon>
        <taxon>Tracheophyta</taxon>
        <taxon>Spermatophyta</taxon>
        <taxon>Magnoliopsida</taxon>
        <taxon>eudicotyledons</taxon>
        <taxon>Gunneridae</taxon>
        <taxon>Pentapetalae</taxon>
        <taxon>rosids</taxon>
        <taxon>fabids</taxon>
        <taxon>Fabales</taxon>
        <taxon>Fabaceae</taxon>
        <taxon>Papilionoideae</taxon>
        <taxon>50 kb inversion clade</taxon>
        <taxon>NPAAA clade</taxon>
        <taxon>Hologalegina</taxon>
        <taxon>IRL clade</taxon>
        <taxon>Trifolieae</taxon>
        <taxon>Trifolium</taxon>
    </lineage>
</organism>
<name>A0A392PAN7_9FABA</name>
<dbReference type="EMBL" id="LXQA010071528">
    <property type="protein sequence ID" value="MCI09148.1"/>
    <property type="molecule type" value="Genomic_DNA"/>
</dbReference>
<keyword evidence="2" id="KW-1185">Reference proteome</keyword>
<evidence type="ECO:0000313" key="1">
    <source>
        <dbReference type="EMBL" id="MCI09148.1"/>
    </source>
</evidence>
<accession>A0A392PAN7</accession>
<protein>
    <submittedName>
        <fullName evidence="1">18.5 kDa class I heat shock protein-like</fullName>
    </submittedName>
</protein>